<evidence type="ECO:0000256" key="2">
    <source>
        <dbReference type="ARBA" id="ARBA00022695"/>
    </source>
</evidence>
<dbReference type="GO" id="GO:0016779">
    <property type="term" value="F:nucleotidyltransferase activity"/>
    <property type="evidence" value="ECO:0007669"/>
    <property type="project" value="UniProtKB-KW"/>
</dbReference>
<keyword evidence="1" id="KW-0808">Transferase</keyword>
<dbReference type="EMBL" id="JACTVA010000033">
    <property type="protein sequence ID" value="MBC9208455.1"/>
    <property type="molecule type" value="Genomic_DNA"/>
</dbReference>
<name>A0ABR7RPC6_9PROT</name>
<keyword evidence="5" id="KW-1185">Reference proteome</keyword>
<organism evidence="4 5">
    <name type="scientific">Teichococcus aerophilus</name>
    <dbReference type="NCBI Taxonomy" id="1224513"/>
    <lineage>
        <taxon>Bacteria</taxon>
        <taxon>Pseudomonadati</taxon>
        <taxon>Pseudomonadota</taxon>
        <taxon>Alphaproteobacteria</taxon>
        <taxon>Acetobacterales</taxon>
        <taxon>Roseomonadaceae</taxon>
        <taxon>Roseomonas</taxon>
    </lineage>
</organism>
<evidence type="ECO:0000313" key="5">
    <source>
        <dbReference type="Proteomes" id="UP000626026"/>
    </source>
</evidence>
<evidence type="ECO:0000313" key="4">
    <source>
        <dbReference type="EMBL" id="MBC9208455.1"/>
    </source>
</evidence>
<accession>A0ABR7RPC6</accession>
<dbReference type="NCBIfam" id="TIGR00125">
    <property type="entry name" value="cyt_tran_rel"/>
    <property type="match status" value="1"/>
</dbReference>
<evidence type="ECO:0000259" key="3">
    <source>
        <dbReference type="Pfam" id="PF01467"/>
    </source>
</evidence>
<sequence length="147" mass="16682">MTSSSLSRPVITFGTFDLFHIGHLNILRRARLLGDRLVVGVSTDALNHRKKGFHPVFAEEERMSIVGSLRYVDEVFREESLEQKADYIRRYNARVLVMGDDWAGRFDQFRELCEVVYLPRTDGISTTDIKQGIASPTIQPPRPGTSA</sequence>
<comment type="caution">
    <text evidence="4">The sequence shown here is derived from an EMBL/GenBank/DDBJ whole genome shotgun (WGS) entry which is preliminary data.</text>
</comment>
<dbReference type="RefSeq" id="WP_187785613.1">
    <property type="nucleotide sequence ID" value="NZ_JACTVA010000033.1"/>
</dbReference>
<dbReference type="InterPro" id="IPR050385">
    <property type="entry name" value="Archaeal_FAD_synthase"/>
</dbReference>
<evidence type="ECO:0000256" key="1">
    <source>
        <dbReference type="ARBA" id="ARBA00022679"/>
    </source>
</evidence>
<dbReference type="PANTHER" id="PTHR43793">
    <property type="entry name" value="FAD SYNTHASE"/>
    <property type="match status" value="1"/>
</dbReference>
<dbReference type="InterPro" id="IPR014729">
    <property type="entry name" value="Rossmann-like_a/b/a_fold"/>
</dbReference>
<dbReference type="SUPFAM" id="SSF52374">
    <property type="entry name" value="Nucleotidylyl transferase"/>
    <property type="match status" value="1"/>
</dbReference>
<gene>
    <name evidence="4" type="ORF">IBL26_16530</name>
</gene>
<dbReference type="PANTHER" id="PTHR43793:SF1">
    <property type="entry name" value="FAD SYNTHASE"/>
    <property type="match status" value="1"/>
</dbReference>
<protein>
    <submittedName>
        <fullName evidence="4">Adenylyltransferase/cytidyltransferase family protein</fullName>
    </submittedName>
</protein>
<dbReference type="Pfam" id="PF01467">
    <property type="entry name" value="CTP_transf_like"/>
    <property type="match status" value="1"/>
</dbReference>
<keyword evidence="2 4" id="KW-0548">Nucleotidyltransferase</keyword>
<dbReference type="Gene3D" id="3.40.50.620">
    <property type="entry name" value="HUPs"/>
    <property type="match status" value="1"/>
</dbReference>
<proteinExistence type="predicted"/>
<reference evidence="4 5" key="1">
    <citation type="journal article" date="2013" name="Int. J. Syst. Evol. Microbiol.">
        <title>Roseomonas aerophila sp. nov., isolated from air.</title>
        <authorList>
            <person name="Kim S.J."/>
            <person name="Weon H.Y."/>
            <person name="Ahn J.H."/>
            <person name="Hong S.B."/>
            <person name="Seok S.J."/>
            <person name="Whang K.S."/>
            <person name="Kwon S.W."/>
        </authorList>
    </citation>
    <scope>NUCLEOTIDE SEQUENCE [LARGE SCALE GENOMIC DNA]</scope>
    <source>
        <strain evidence="4 5">NBRC 108923</strain>
    </source>
</reference>
<dbReference type="InterPro" id="IPR004821">
    <property type="entry name" value="Cyt_trans-like"/>
</dbReference>
<feature type="domain" description="Cytidyltransferase-like" evidence="3">
    <location>
        <begin position="11"/>
        <end position="131"/>
    </location>
</feature>
<dbReference type="Proteomes" id="UP000626026">
    <property type="component" value="Unassembled WGS sequence"/>
</dbReference>